<dbReference type="GO" id="GO:0004066">
    <property type="term" value="F:asparagine synthase (glutamine-hydrolyzing) activity"/>
    <property type="evidence" value="ECO:0007669"/>
    <property type="project" value="InterPro"/>
</dbReference>
<dbReference type="InterPro" id="IPR014729">
    <property type="entry name" value="Rossmann-like_a/b/a_fold"/>
</dbReference>
<dbReference type="PANTHER" id="PTHR43169">
    <property type="entry name" value="EXSB FAMILY PROTEIN"/>
    <property type="match status" value="1"/>
</dbReference>
<feature type="active site" description="Nucleophile and sulfur donor" evidence="1">
    <location>
        <position position="194"/>
    </location>
</feature>
<proteinExistence type="predicted"/>
<name>A0AB73T822_9FIRM</name>
<organism evidence="3 4">
    <name type="scientific">Murimonas intestini</name>
    <dbReference type="NCBI Taxonomy" id="1337051"/>
    <lineage>
        <taxon>Bacteria</taxon>
        <taxon>Bacillati</taxon>
        <taxon>Bacillota</taxon>
        <taxon>Clostridia</taxon>
        <taxon>Lachnospirales</taxon>
        <taxon>Lachnospiraceae</taxon>
        <taxon>Murimonas</taxon>
    </lineage>
</organism>
<dbReference type="AlphaFoldDB" id="A0AB73T822"/>
<protein>
    <recommendedName>
        <fullName evidence="2">Asparagine synthetase domain-containing protein</fullName>
    </recommendedName>
</protein>
<gene>
    <name evidence="3" type="ORF">C7383_10290</name>
</gene>
<evidence type="ECO:0000259" key="2">
    <source>
        <dbReference type="Pfam" id="PF00733"/>
    </source>
</evidence>
<dbReference type="Pfam" id="PF00733">
    <property type="entry name" value="Asn_synthase"/>
    <property type="match status" value="1"/>
</dbReference>
<dbReference type="GO" id="GO:0016783">
    <property type="term" value="F:sulfurtransferase activity"/>
    <property type="evidence" value="ECO:0007669"/>
    <property type="project" value="InterPro"/>
</dbReference>
<dbReference type="Gene3D" id="3.40.50.620">
    <property type="entry name" value="HUPs"/>
    <property type="match status" value="1"/>
</dbReference>
<dbReference type="NCBIfam" id="TIGR00268">
    <property type="entry name" value="ATP-dependent sacrificial sulfur transferase LarE"/>
    <property type="match status" value="1"/>
</dbReference>
<evidence type="ECO:0000313" key="3">
    <source>
        <dbReference type="EMBL" id="PWJ77957.1"/>
    </source>
</evidence>
<dbReference type="GO" id="GO:0006529">
    <property type="term" value="P:asparagine biosynthetic process"/>
    <property type="evidence" value="ECO:0007669"/>
    <property type="project" value="InterPro"/>
</dbReference>
<comment type="caution">
    <text evidence="3">The sequence shown here is derived from an EMBL/GenBank/DDBJ whole genome shotgun (WGS) entry which is preliminary data.</text>
</comment>
<sequence length="282" mass="31525">MDGTDGTVKVDGRMNNTESKLHLLREWMQKKAEHDICVAFSGGVDSSLLLKIAAEEAEKKGTKVYGVTFVSRLSPKADLDIAREVAGECKAEFEVLYVDESKNEELLKNTRERCYLCKKHLFSELIRWAHDRGVYTVLEGTNADDLNVYRPGLRAVRELEAESPLALLGISKEEVRSCAALCGLSVASRPSAPCMATRIPYDTPLDFDILAKLEQGEMKLKEAGFGLVRLRLHGDVLRIEVQKEQLSQLAAHSEDVVRLLKELGFKYITMDLEGFRSGSMDE</sequence>
<dbReference type="InterPro" id="IPR001962">
    <property type="entry name" value="Asn_synthase"/>
</dbReference>
<dbReference type="InterPro" id="IPR005232">
    <property type="entry name" value="LarE"/>
</dbReference>
<evidence type="ECO:0000256" key="1">
    <source>
        <dbReference type="PIRSR" id="PIRSR006661-1"/>
    </source>
</evidence>
<dbReference type="RefSeq" id="WP_243134656.1">
    <property type="nucleotide sequence ID" value="NZ_CABJAT010000002.1"/>
</dbReference>
<dbReference type="SUPFAM" id="SSF52402">
    <property type="entry name" value="Adenine nucleotide alpha hydrolases-like"/>
    <property type="match status" value="1"/>
</dbReference>
<dbReference type="EMBL" id="QGGY01000002">
    <property type="protein sequence ID" value="PWJ77957.1"/>
    <property type="molecule type" value="Genomic_DNA"/>
</dbReference>
<dbReference type="InterPro" id="IPR052188">
    <property type="entry name" value="Ni-pincer_cofactor_biosynth"/>
</dbReference>
<dbReference type="Proteomes" id="UP000245412">
    <property type="component" value="Unassembled WGS sequence"/>
</dbReference>
<dbReference type="PIRSF" id="PIRSF006661">
    <property type="entry name" value="PP-lp_UCP006661"/>
    <property type="match status" value="1"/>
</dbReference>
<reference evidence="3 4" key="1">
    <citation type="submission" date="2018-05" db="EMBL/GenBank/DDBJ databases">
        <authorList>
            <person name="Goeker M."/>
            <person name="Huntemann M."/>
            <person name="Clum A."/>
            <person name="Pillay M."/>
            <person name="Palaniappan K."/>
            <person name="Varghese N."/>
            <person name="Mikhailova N."/>
            <person name="Stamatis D."/>
            <person name="Reddy T."/>
            <person name="Daum C."/>
            <person name="Shapiro N."/>
            <person name="Ivanova N."/>
            <person name="Kyrpides N."/>
            <person name="Woyke T."/>
        </authorList>
    </citation>
    <scope>NUCLEOTIDE SEQUENCE [LARGE SCALE GENOMIC DNA]</scope>
    <source>
        <strain evidence="3 4">DSM 26524</strain>
    </source>
</reference>
<evidence type="ECO:0000313" key="4">
    <source>
        <dbReference type="Proteomes" id="UP000245412"/>
    </source>
</evidence>
<dbReference type="CDD" id="cd01990">
    <property type="entry name" value="LarE-like"/>
    <property type="match status" value="1"/>
</dbReference>
<keyword evidence="4" id="KW-1185">Reference proteome</keyword>
<accession>A0AB73T822</accession>
<dbReference type="PANTHER" id="PTHR43169:SF2">
    <property type="entry name" value="NAD_GMP SYNTHASE DOMAIN-CONTAINING PROTEIN"/>
    <property type="match status" value="1"/>
</dbReference>
<feature type="domain" description="Asparagine synthetase" evidence="2">
    <location>
        <begin position="29"/>
        <end position="110"/>
    </location>
</feature>